<organism evidence="3 4">
    <name type="scientific">Escallonia herrerae</name>
    <dbReference type="NCBI Taxonomy" id="1293975"/>
    <lineage>
        <taxon>Eukaryota</taxon>
        <taxon>Viridiplantae</taxon>
        <taxon>Streptophyta</taxon>
        <taxon>Embryophyta</taxon>
        <taxon>Tracheophyta</taxon>
        <taxon>Spermatophyta</taxon>
        <taxon>Magnoliopsida</taxon>
        <taxon>eudicotyledons</taxon>
        <taxon>Gunneridae</taxon>
        <taxon>Pentapetalae</taxon>
        <taxon>asterids</taxon>
        <taxon>campanulids</taxon>
        <taxon>Escalloniales</taxon>
        <taxon>Escalloniaceae</taxon>
        <taxon>Escallonia</taxon>
    </lineage>
</organism>
<evidence type="ECO:0000256" key="1">
    <source>
        <dbReference type="PROSITE-ProRule" id="PRU00047"/>
    </source>
</evidence>
<sequence length="357" mass="39767">SKSFLHFADSAKLIGVRLTDLAIHCLLGKGAFHVEVELTYRAVVDEGVSASWANVAQLDVDEPVSEARLRRYLIRGLMKEYMPFVTSVQGWASQPSVEELENLLSNQEALAKQMSLQTESNDVLFSKENSNSKHLSEAIGGNKNVGESSHPEKNNLLRWKNVRCYRCGQPGHIKRMSRVKLVDENANVVTDEVFDQPKWEQCFSSVVAEAHANTSATFLAPINYEKEWIIDSGCSHHVTGNDSLFLELHQHSRDKVIITADNYVHPVEKEGNVCIASERLNEDDIILSNVYHVSGLSKNLVLVSQITNSGKYVLFGPQDVKILDNVKNIAANVLVVGQKKDSLFVMSAVEAYVERTS</sequence>
<name>A0AA89AU24_9ASTE</name>
<dbReference type="EMBL" id="JAVXUP010001419">
    <property type="protein sequence ID" value="KAK3011851.1"/>
    <property type="molecule type" value="Genomic_DNA"/>
</dbReference>
<keyword evidence="4" id="KW-1185">Reference proteome</keyword>
<feature type="non-terminal residue" evidence="3">
    <location>
        <position position="1"/>
    </location>
</feature>
<keyword evidence="1" id="KW-0862">Zinc</keyword>
<dbReference type="Pfam" id="PF22936">
    <property type="entry name" value="Pol_BBD"/>
    <property type="match status" value="1"/>
</dbReference>
<dbReference type="GO" id="GO:0008270">
    <property type="term" value="F:zinc ion binding"/>
    <property type="evidence" value="ECO:0007669"/>
    <property type="project" value="UniProtKB-KW"/>
</dbReference>
<dbReference type="GO" id="GO:0003676">
    <property type="term" value="F:nucleic acid binding"/>
    <property type="evidence" value="ECO:0007669"/>
    <property type="project" value="InterPro"/>
</dbReference>
<dbReference type="PANTHER" id="PTHR47481:SF36">
    <property type="entry name" value="CCHC-TYPE DOMAIN-CONTAINING PROTEIN"/>
    <property type="match status" value="1"/>
</dbReference>
<protein>
    <recommendedName>
        <fullName evidence="2">CCHC-type domain-containing protein</fullName>
    </recommendedName>
</protein>
<gene>
    <name evidence="3" type="ORF">RJ639_010447</name>
</gene>
<evidence type="ECO:0000313" key="3">
    <source>
        <dbReference type="EMBL" id="KAK3011851.1"/>
    </source>
</evidence>
<evidence type="ECO:0000313" key="4">
    <source>
        <dbReference type="Proteomes" id="UP001188597"/>
    </source>
</evidence>
<evidence type="ECO:0000259" key="2">
    <source>
        <dbReference type="PROSITE" id="PS50158"/>
    </source>
</evidence>
<dbReference type="PROSITE" id="PS50158">
    <property type="entry name" value="ZF_CCHC"/>
    <property type="match status" value="1"/>
</dbReference>
<dbReference type="Pfam" id="PF00098">
    <property type="entry name" value="zf-CCHC"/>
    <property type="match status" value="1"/>
</dbReference>
<dbReference type="AlphaFoldDB" id="A0AA89AU24"/>
<accession>A0AA89AU24</accession>
<dbReference type="PANTHER" id="PTHR47481">
    <property type="match status" value="1"/>
</dbReference>
<keyword evidence="1" id="KW-0479">Metal-binding</keyword>
<dbReference type="InterPro" id="IPR054722">
    <property type="entry name" value="PolX-like_BBD"/>
</dbReference>
<comment type="caution">
    <text evidence="3">The sequence shown here is derived from an EMBL/GenBank/DDBJ whole genome shotgun (WGS) entry which is preliminary data.</text>
</comment>
<dbReference type="InterPro" id="IPR001878">
    <property type="entry name" value="Znf_CCHC"/>
</dbReference>
<keyword evidence="1" id="KW-0863">Zinc-finger</keyword>
<proteinExistence type="predicted"/>
<reference evidence="3" key="1">
    <citation type="submission" date="2022-12" db="EMBL/GenBank/DDBJ databases">
        <title>Draft genome assemblies for two species of Escallonia (Escalloniales).</title>
        <authorList>
            <person name="Chanderbali A."/>
            <person name="Dervinis C."/>
            <person name="Anghel I."/>
            <person name="Soltis D."/>
            <person name="Soltis P."/>
            <person name="Zapata F."/>
        </authorList>
    </citation>
    <scope>NUCLEOTIDE SEQUENCE</scope>
    <source>
        <strain evidence="3">UCBG64.0493</strain>
        <tissue evidence="3">Leaf</tissue>
    </source>
</reference>
<dbReference type="Proteomes" id="UP001188597">
    <property type="component" value="Unassembled WGS sequence"/>
</dbReference>
<feature type="domain" description="CCHC-type" evidence="2">
    <location>
        <begin position="163"/>
        <end position="175"/>
    </location>
</feature>